<accession>A0A0D2J819</accession>
<feature type="signal peptide" evidence="2">
    <location>
        <begin position="1"/>
        <end position="26"/>
    </location>
</feature>
<dbReference type="Gene3D" id="3.40.190.170">
    <property type="entry name" value="Bacterial extracellular solute-binding protein, family 7"/>
    <property type="match status" value="1"/>
</dbReference>
<comment type="caution">
    <text evidence="3">The sequence shown here is derived from an EMBL/GenBank/DDBJ whole genome shotgun (WGS) entry which is preliminary data.</text>
</comment>
<dbReference type="GO" id="GO:0055085">
    <property type="term" value="P:transmembrane transport"/>
    <property type="evidence" value="ECO:0007669"/>
    <property type="project" value="InterPro"/>
</dbReference>
<dbReference type="PANTHER" id="PTHR33376:SF5">
    <property type="entry name" value="EXTRACYTOPLASMIC SOLUTE RECEPTOR PROTEIN"/>
    <property type="match status" value="1"/>
</dbReference>
<sequence>MPSLRRCSITVFAFIFLFGLAALASAKTVDFTFAHFIPPNEPGAEVGLWLEKDLNQKMKGQVKAKYFHSGQMGNGIEIVKKVRMGTLKGAFLTGNYAPELNPKFGIGTLAYCMDSYAKWEAFLKNKGLRTELFTCLESKGLLVLDMCYFGTYGFATTKPVQTLDDLKSFKMRTTQARYPLAFWNALGVNPVPMAWGAVFPALKQGVVDGTDQTENVTRLRLADVCKYYTRTKHMVGLFFLVVNKKWWNSLDDNLRSSMDAIIRENVAKARQASVDLTEKAPEALKAKGVKVMDLSPDEMAKFKASQKSVWKKFESEIGREWLTKVSDLAAGTEAQ</sequence>
<keyword evidence="1 2" id="KW-0732">Signal</keyword>
<evidence type="ECO:0000313" key="4">
    <source>
        <dbReference type="Proteomes" id="UP000032233"/>
    </source>
</evidence>
<dbReference type="PANTHER" id="PTHR33376">
    <property type="match status" value="1"/>
</dbReference>
<feature type="chain" id="PRO_5002244691" description="C4-dicarboxylate ABC transporter" evidence="2">
    <location>
        <begin position="27"/>
        <end position="335"/>
    </location>
</feature>
<evidence type="ECO:0008006" key="5">
    <source>
        <dbReference type="Google" id="ProtNLM"/>
    </source>
</evidence>
<dbReference type="OrthoDB" id="8690069at2"/>
<dbReference type="InterPro" id="IPR038404">
    <property type="entry name" value="TRAP_DctP_sf"/>
</dbReference>
<dbReference type="Pfam" id="PF03480">
    <property type="entry name" value="DctP"/>
    <property type="match status" value="1"/>
</dbReference>
<keyword evidence="4" id="KW-1185">Reference proteome</keyword>
<evidence type="ECO:0000256" key="1">
    <source>
        <dbReference type="ARBA" id="ARBA00022729"/>
    </source>
</evidence>
<dbReference type="CDD" id="cd13603">
    <property type="entry name" value="PBP2_TRAP_Siap_TeaA_like"/>
    <property type="match status" value="1"/>
</dbReference>
<protein>
    <recommendedName>
        <fullName evidence="5">C4-dicarboxylate ABC transporter</fullName>
    </recommendedName>
</protein>
<dbReference type="InParanoid" id="A0A0D2J819"/>
<evidence type="ECO:0000256" key="2">
    <source>
        <dbReference type="SAM" id="SignalP"/>
    </source>
</evidence>
<evidence type="ECO:0000313" key="3">
    <source>
        <dbReference type="EMBL" id="KIX14334.1"/>
    </source>
</evidence>
<dbReference type="EMBL" id="AZAC01000011">
    <property type="protein sequence ID" value="KIX14334.1"/>
    <property type="molecule type" value="Genomic_DNA"/>
</dbReference>
<reference evidence="3 4" key="1">
    <citation type="submission" date="2013-11" db="EMBL/GenBank/DDBJ databases">
        <title>Metagenomic analysis of a methanogenic consortium involved in long chain n-alkane degradation.</title>
        <authorList>
            <person name="Davidova I.A."/>
            <person name="Callaghan A.V."/>
            <person name="Wawrik B."/>
            <person name="Pruitt S."/>
            <person name="Marks C."/>
            <person name="Duncan K.E."/>
            <person name="Suflita J.M."/>
        </authorList>
    </citation>
    <scope>NUCLEOTIDE SEQUENCE [LARGE SCALE GENOMIC DNA]</scope>
    <source>
        <strain evidence="3 4">SPR</strain>
    </source>
</reference>
<dbReference type="Proteomes" id="UP000032233">
    <property type="component" value="Unassembled WGS sequence"/>
</dbReference>
<dbReference type="InterPro" id="IPR018389">
    <property type="entry name" value="DctP_fam"/>
</dbReference>
<dbReference type="NCBIfam" id="NF037995">
    <property type="entry name" value="TRAP_S1"/>
    <property type="match status" value="1"/>
</dbReference>
<organism evidence="3 4">
    <name type="scientific">Dethiosulfatarculus sandiegensis</name>
    <dbReference type="NCBI Taxonomy" id="1429043"/>
    <lineage>
        <taxon>Bacteria</taxon>
        <taxon>Pseudomonadati</taxon>
        <taxon>Thermodesulfobacteriota</taxon>
        <taxon>Desulfarculia</taxon>
        <taxon>Desulfarculales</taxon>
        <taxon>Desulfarculaceae</taxon>
        <taxon>Dethiosulfatarculus</taxon>
    </lineage>
</organism>
<dbReference type="RefSeq" id="WP_044347979.1">
    <property type="nucleotide sequence ID" value="NZ_AZAC01000011.1"/>
</dbReference>
<gene>
    <name evidence="3" type="ORF">X474_08720</name>
</gene>
<proteinExistence type="predicted"/>
<name>A0A0D2J819_9BACT</name>
<dbReference type="STRING" id="1429043.X474_08720"/>
<dbReference type="AlphaFoldDB" id="A0A0D2J819"/>